<keyword evidence="5" id="KW-0221">Differentiation</keyword>
<dbReference type="GO" id="GO:0043565">
    <property type="term" value="F:sequence-specific DNA binding"/>
    <property type="evidence" value="ECO:0007669"/>
    <property type="project" value="TreeGrafter"/>
</dbReference>
<keyword evidence="8" id="KW-0539">Nucleus</keyword>
<dbReference type="PANTHER" id="PTHR21358">
    <property type="entry name" value="PROTEIN MAELSTROM HOMOLOG"/>
    <property type="match status" value="1"/>
</dbReference>
<dbReference type="GO" id="GO:0007283">
    <property type="term" value="P:spermatogenesis"/>
    <property type="evidence" value="ECO:0007669"/>
    <property type="project" value="TreeGrafter"/>
</dbReference>
<sequence>MTKRRTKFKKMEGEEKYTSTEIPVSQLVSRANEAHSKDTKQNVIIEKSISYLHELNNLETESFYCIHVNWLCVTVQEDRFDELNKVKVFYPGELAIVEFNLKQGMLRRFNKFINIPLPKGYAAEAKDRRERVHRIPQDNELGESDLNVVYTEMKNFLTKGQPNGSIPPLYTREDNVMANTSIEAVRSVLKTLYCHAYSGASFSEAALAGDEWQLEFKVYPLNKLLFELGKLYNPSAMVDISVADCILEKEPYMYHDGIACQLHVEVDCTQNCSLSHASRWPMVMREFCLPDTIKTEKLITPPVELIDCSKSAPKETKQSQLSPGGAQAQAQNTSTEHNKLYPAMKPKEAGSTGQVTFVHNPASNASPAPATSNVSVGSAWAKPLVYQPPAGAGYSSISSAGSSQAGGATDNFPPLGGLRISSQPPATEQQQGSKKNQPGRKKK</sequence>
<dbReference type="GO" id="GO:0007140">
    <property type="term" value="P:male meiotic nuclear division"/>
    <property type="evidence" value="ECO:0007669"/>
    <property type="project" value="TreeGrafter"/>
</dbReference>
<proteinExistence type="inferred from homology"/>
<dbReference type="GO" id="GO:0045892">
    <property type="term" value="P:negative regulation of DNA-templated transcription"/>
    <property type="evidence" value="ECO:0007669"/>
    <property type="project" value="TreeGrafter"/>
</dbReference>
<feature type="region of interest" description="Disordered" evidence="9">
    <location>
        <begin position="392"/>
        <end position="443"/>
    </location>
</feature>
<dbReference type="Pfam" id="PF13017">
    <property type="entry name" value="Maelstrom"/>
    <property type="match status" value="1"/>
</dbReference>
<dbReference type="GO" id="GO:0005634">
    <property type="term" value="C:nucleus"/>
    <property type="evidence" value="ECO:0007669"/>
    <property type="project" value="UniProtKB-SubCell"/>
</dbReference>
<keyword evidence="4" id="KW-0963">Cytoplasm</keyword>
<dbReference type="GO" id="GO:0030154">
    <property type="term" value="P:cell differentiation"/>
    <property type="evidence" value="ECO:0007669"/>
    <property type="project" value="UniProtKB-KW"/>
</dbReference>
<accession>A0A8D8Y3R0</accession>
<comment type="subcellular location">
    <subcellularLocation>
        <location evidence="2">Cytoplasm</location>
    </subcellularLocation>
    <subcellularLocation>
        <location evidence="1">Nucleus</location>
    </subcellularLocation>
</comment>
<feature type="compositionally biased region" description="Polar residues" evidence="9">
    <location>
        <begin position="420"/>
        <end position="436"/>
    </location>
</feature>
<name>A0A8D8Y3R0_9HEMI</name>
<dbReference type="EMBL" id="HBUF01020805">
    <property type="protein sequence ID" value="CAG6611120.1"/>
    <property type="molecule type" value="Transcribed_RNA"/>
</dbReference>
<comment type="similarity">
    <text evidence="3">Belongs to the maelstrom family.</text>
</comment>
<dbReference type="EMBL" id="HBUF01355793">
    <property type="protein sequence ID" value="CAG6717394.1"/>
    <property type="molecule type" value="Transcribed_RNA"/>
</dbReference>
<feature type="compositionally biased region" description="Low complexity" evidence="9">
    <location>
        <begin position="358"/>
        <end position="374"/>
    </location>
</feature>
<dbReference type="PANTHER" id="PTHR21358:SF4">
    <property type="entry name" value="PROTEIN MAELSTROM HOMOLOG"/>
    <property type="match status" value="1"/>
</dbReference>
<evidence type="ECO:0000256" key="6">
    <source>
        <dbReference type="ARBA" id="ARBA00023125"/>
    </source>
</evidence>
<evidence type="ECO:0000256" key="4">
    <source>
        <dbReference type="ARBA" id="ARBA00022490"/>
    </source>
</evidence>
<organism evidence="11">
    <name type="scientific">Cacopsylla melanoneura</name>
    <dbReference type="NCBI Taxonomy" id="428564"/>
    <lineage>
        <taxon>Eukaryota</taxon>
        <taxon>Metazoa</taxon>
        <taxon>Ecdysozoa</taxon>
        <taxon>Arthropoda</taxon>
        <taxon>Hexapoda</taxon>
        <taxon>Insecta</taxon>
        <taxon>Pterygota</taxon>
        <taxon>Neoptera</taxon>
        <taxon>Paraneoptera</taxon>
        <taxon>Hemiptera</taxon>
        <taxon>Sternorrhyncha</taxon>
        <taxon>Psylloidea</taxon>
        <taxon>Psyllidae</taxon>
        <taxon>Psyllinae</taxon>
        <taxon>Cacopsylla</taxon>
    </lineage>
</organism>
<evidence type="ECO:0000256" key="8">
    <source>
        <dbReference type="ARBA" id="ARBA00023242"/>
    </source>
</evidence>
<dbReference type="EMBL" id="HBUF01355794">
    <property type="protein sequence ID" value="CAG6717395.1"/>
    <property type="molecule type" value="Transcribed_RNA"/>
</dbReference>
<evidence type="ECO:0000256" key="5">
    <source>
        <dbReference type="ARBA" id="ARBA00022782"/>
    </source>
</evidence>
<dbReference type="AlphaFoldDB" id="A0A8D8Y3R0"/>
<feature type="domain" description="Maelstrom" evidence="10">
    <location>
        <begin position="88"/>
        <end position="289"/>
    </location>
</feature>
<feature type="region of interest" description="Disordered" evidence="9">
    <location>
        <begin position="314"/>
        <end position="374"/>
    </location>
</feature>
<evidence type="ECO:0000256" key="1">
    <source>
        <dbReference type="ARBA" id="ARBA00004123"/>
    </source>
</evidence>
<evidence type="ECO:0000313" key="11">
    <source>
        <dbReference type="EMBL" id="CAG6717394.1"/>
    </source>
</evidence>
<protein>
    <submittedName>
        <fullName evidence="11">Protein maelstrom homolog</fullName>
    </submittedName>
</protein>
<dbReference type="GO" id="GO:0060964">
    <property type="term" value="P:regulation of miRNA-mediated gene silencing"/>
    <property type="evidence" value="ECO:0007669"/>
    <property type="project" value="InterPro"/>
</dbReference>
<evidence type="ECO:0000259" key="10">
    <source>
        <dbReference type="Pfam" id="PF13017"/>
    </source>
</evidence>
<keyword evidence="7" id="KW-0943">RNA-mediated gene silencing</keyword>
<evidence type="ECO:0000256" key="2">
    <source>
        <dbReference type="ARBA" id="ARBA00004496"/>
    </source>
</evidence>
<dbReference type="InterPro" id="IPR039259">
    <property type="entry name" value="Protein_maelstrom"/>
</dbReference>
<reference evidence="11" key="1">
    <citation type="submission" date="2021-05" db="EMBL/GenBank/DDBJ databases">
        <authorList>
            <person name="Alioto T."/>
            <person name="Alioto T."/>
            <person name="Gomez Garrido J."/>
        </authorList>
    </citation>
    <scope>NUCLEOTIDE SEQUENCE</scope>
</reference>
<dbReference type="GO" id="GO:0034587">
    <property type="term" value="P:piRNA processing"/>
    <property type="evidence" value="ECO:0007669"/>
    <property type="project" value="TreeGrafter"/>
</dbReference>
<evidence type="ECO:0000256" key="7">
    <source>
        <dbReference type="ARBA" id="ARBA00023158"/>
    </source>
</evidence>
<evidence type="ECO:0000256" key="3">
    <source>
        <dbReference type="ARBA" id="ARBA00007057"/>
    </source>
</evidence>
<keyword evidence="6" id="KW-0238">DNA-binding</keyword>
<feature type="compositionally biased region" description="Polar residues" evidence="9">
    <location>
        <begin position="318"/>
        <end position="335"/>
    </location>
</feature>
<feature type="compositionally biased region" description="Low complexity" evidence="9">
    <location>
        <begin position="392"/>
        <end position="408"/>
    </location>
</feature>
<dbReference type="GO" id="GO:0043186">
    <property type="term" value="C:P granule"/>
    <property type="evidence" value="ECO:0007669"/>
    <property type="project" value="TreeGrafter"/>
</dbReference>
<dbReference type="EMBL" id="HBUF01020806">
    <property type="protein sequence ID" value="CAG6611121.1"/>
    <property type="molecule type" value="Transcribed_RNA"/>
</dbReference>
<evidence type="ECO:0000256" key="9">
    <source>
        <dbReference type="SAM" id="MobiDB-lite"/>
    </source>
</evidence>
<dbReference type="InterPro" id="IPR024970">
    <property type="entry name" value="Maelstrom"/>
</dbReference>